<organism evidence="2 3">
    <name type="scientific">Natronocalculus amylovorans</name>
    <dbReference type="NCBI Taxonomy" id="2917812"/>
    <lineage>
        <taxon>Archaea</taxon>
        <taxon>Methanobacteriati</taxon>
        <taxon>Methanobacteriota</taxon>
        <taxon>Stenosarchaea group</taxon>
        <taxon>Halobacteria</taxon>
        <taxon>Halobacteriales</taxon>
        <taxon>Haloferacaceae</taxon>
        <taxon>Natronocalculus</taxon>
    </lineage>
</organism>
<dbReference type="RefSeq" id="WP_250584774.1">
    <property type="nucleotide sequence ID" value="NZ_JAKRVX010000004.1"/>
</dbReference>
<feature type="transmembrane region" description="Helical" evidence="1">
    <location>
        <begin position="170"/>
        <end position="189"/>
    </location>
</feature>
<dbReference type="EMBL" id="JAKRVX010000004">
    <property type="protein sequence ID" value="MCL9817562.1"/>
    <property type="molecule type" value="Genomic_DNA"/>
</dbReference>
<proteinExistence type="predicted"/>
<reference evidence="2" key="1">
    <citation type="journal article" date="2022" name="Syst. Appl. Microbiol.">
        <title>Natronocalculus amylovorans gen. nov., sp. nov., and Natranaeroarchaeum aerophilus sp. nov., dominant culturable amylolytic natronoarchaea from hypersaline soda lakes in southwestern Siberia.</title>
        <authorList>
            <person name="Sorokin D.Y."/>
            <person name="Elcheninov A.G."/>
            <person name="Khizhniak T.V."/>
            <person name="Koenen M."/>
            <person name="Bale N.J."/>
            <person name="Damste J.S.S."/>
            <person name="Kublanov I.V."/>
        </authorList>
    </citation>
    <scope>NUCLEOTIDE SEQUENCE</scope>
    <source>
        <strain evidence="2">AArc-St2</strain>
    </source>
</reference>
<comment type="caution">
    <text evidence="2">The sequence shown here is derived from an EMBL/GenBank/DDBJ whole genome shotgun (WGS) entry which is preliminary data.</text>
</comment>
<keyword evidence="1" id="KW-0812">Transmembrane</keyword>
<evidence type="ECO:0000256" key="1">
    <source>
        <dbReference type="SAM" id="Phobius"/>
    </source>
</evidence>
<dbReference type="InterPro" id="IPR025098">
    <property type="entry name" value="DUF4013"/>
</dbReference>
<feature type="transmembrane region" description="Helical" evidence="1">
    <location>
        <begin position="196"/>
        <end position="216"/>
    </location>
</feature>
<feature type="transmembrane region" description="Helical" evidence="1">
    <location>
        <begin position="111"/>
        <end position="137"/>
    </location>
</feature>
<accession>A0AAE3FXV6</accession>
<evidence type="ECO:0000313" key="3">
    <source>
        <dbReference type="Proteomes" id="UP001203207"/>
    </source>
</evidence>
<dbReference type="AlphaFoldDB" id="A0AAE3FXV6"/>
<evidence type="ECO:0000313" key="2">
    <source>
        <dbReference type="EMBL" id="MCL9817562.1"/>
    </source>
</evidence>
<feature type="transmembrane region" description="Helical" evidence="1">
    <location>
        <begin position="20"/>
        <end position="43"/>
    </location>
</feature>
<keyword evidence="1" id="KW-1133">Transmembrane helix</keyword>
<keyword evidence="3" id="KW-1185">Reference proteome</keyword>
<protein>
    <submittedName>
        <fullName evidence="2">DUF4013 domain-containing protein</fullName>
    </submittedName>
</protein>
<feature type="transmembrane region" description="Helical" evidence="1">
    <location>
        <begin position="72"/>
        <end position="99"/>
    </location>
</feature>
<keyword evidence="1" id="KW-0472">Membrane</keyword>
<name>A0AAE3FXV6_9EURY</name>
<gene>
    <name evidence="2" type="ORF">AArcSt2_11460</name>
</gene>
<sequence length="241" mass="25328">MIQESLQYLRNGDDPLKTVLIGGLLVILSPLLIPLFTLTGYILSVLRRTSNGDDTPPVFAEWVDTTIDGAKAWLVMFVYVVLPGIILTTAGALAVVSILSVSALPAELQAFAGILGFGTVALLFLLGTIAALAGLYITPAAVANYADTNSIRAGFALRTLWPVLTSREYLVGWLTAAVVILVGSLAAGLAGSIPVAGFIVGAVVSFYALVSAYYIIGQTWEDVRPQLAEKNGQTTTEQAAV</sequence>
<dbReference type="Proteomes" id="UP001203207">
    <property type="component" value="Unassembled WGS sequence"/>
</dbReference>
<dbReference type="Pfam" id="PF13197">
    <property type="entry name" value="DUF4013"/>
    <property type="match status" value="1"/>
</dbReference>
<reference evidence="2" key="2">
    <citation type="submission" date="2022-02" db="EMBL/GenBank/DDBJ databases">
        <authorList>
            <person name="Elcheninov A.G."/>
            <person name="Sorokin D.Y."/>
            <person name="Kublanov I.V."/>
        </authorList>
    </citation>
    <scope>NUCLEOTIDE SEQUENCE</scope>
    <source>
        <strain evidence="2">AArc-St2</strain>
    </source>
</reference>